<evidence type="ECO:0000313" key="2">
    <source>
        <dbReference type="Proteomes" id="UP001151760"/>
    </source>
</evidence>
<accession>A0ABQ4WSW5</accession>
<reference evidence="1" key="1">
    <citation type="journal article" date="2022" name="Int. J. Mol. Sci.">
        <title>Draft Genome of Tanacetum Coccineum: Genomic Comparison of Closely Related Tanacetum-Family Plants.</title>
        <authorList>
            <person name="Yamashiro T."/>
            <person name="Shiraishi A."/>
            <person name="Nakayama K."/>
            <person name="Satake H."/>
        </authorList>
    </citation>
    <scope>NUCLEOTIDE SEQUENCE</scope>
</reference>
<proteinExistence type="predicted"/>
<gene>
    <name evidence="1" type="ORF">Tco_0629347</name>
</gene>
<name>A0ABQ4WSW5_9ASTR</name>
<dbReference type="Proteomes" id="UP001151760">
    <property type="component" value="Unassembled WGS sequence"/>
</dbReference>
<organism evidence="1 2">
    <name type="scientific">Tanacetum coccineum</name>
    <dbReference type="NCBI Taxonomy" id="301880"/>
    <lineage>
        <taxon>Eukaryota</taxon>
        <taxon>Viridiplantae</taxon>
        <taxon>Streptophyta</taxon>
        <taxon>Embryophyta</taxon>
        <taxon>Tracheophyta</taxon>
        <taxon>Spermatophyta</taxon>
        <taxon>Magnoliopsida</taxon>
        <taxon>eudicotyledons</taxon>
        <taxon>Gunneridae</taxon>
        <taxon>Pentapetalae</taxon>
        <taxon>asterids</taxon>
        <taxon>campanulids</taxon>
        <taxon>Asterales</taxon>
        <taxon>Asteraceae</taxon>
        <taxon>Asteroideae</taxon>
        <taxon>Anthemideae</taxon>
        <taxon>Anthemidinae</taxon>
        <taxon>Tanacetum</taxon>
    </lineage>
</organism>
<reference evidence="1" key="2">
    <citation type="submission" date="2022-01" db="EMBL/GenBank/DDBJ databases">
        <authorList>
            <person name="Yamashiro T."/>
            <person name="Shiraishi A."/>
            <person name="Satake H."/>
            <person name="Nakayama K."/>
        </authorList>
    </citation>
    <scope>NUCLEOTIDE SEQUENCE</scope>
</reference>
<sequence>MDTQRTQLLNEIDRLSKEYYNANHMNAILGVYTTLYELTHLQCDYVEQIVKCERLEQDLSKSNTRSKSFEALQQHAINLELALQQCQEQIKNDKTFKENQSKVFLKEREQYFDIQDLKAQLQVEHIALCELKKLYEKLKGKSMETNFENPSVIRQPNAFRNQSNSGATCEEEAKRRNSRAKMKILKENCYLLLYAISNKKDTADARVWWSSNEYSKITAWGILPRRFFCKYFLLSQDGKDYVMNNHKNDEHRSYELMVWIDSKLDNKGIDRMTKSALCHAWVYGWGNRSDNDITSSDE</sequence>
<protein>
    <submittedName>
        <fullName evidence="1">Uncharacterized protein</fullName>
    </submittedName>
</protein>
<dbReference type="EMBL" id="BQNB010008906">
    <property type="protein sequence ID" value="GJS55985.1"/>
    <property type="molecule type" value="Genomic_DNA"/>
</dbReference>
<comment type="caution">
    <text evidence="1">The sequence shown here is derived from an EMBL/GenBank/DDBJ whole genome shotgun (WGS) entry which is preliminary data.</text>
</comment>
<keyword evidence="2" id="KW-1185">Reference proteome</keyword>
<evidence type="ECO:0000313" key="1">
    <source>
        <dbReference type="EMBL" id="GJS55985.1"/>
    </source>
</evidence>